<accession>A0A8G0LBW6</accession>
<organism evidence="1 2">
    <name type="scientific">Trichoderma simmonsii</name>
    <dbReference type="NCBI Taxonomy" id="1491479"/>
    <lineage>
        <taxon>Eukaryota</taxon>
        <taxon>Fungi</taxon>
        <taxon>Dikarya</taxon>
        <taxon>Ascomycota</taxon>
        <taxon>Pezizomycotina</taxon>
        <taxon>Sordariomycetes</taxon>
        <taxon>Hypocreomycetidae</taxon>
        <taxon>Hypocreales</taxon>
        <taxon>Hypocreaceae</taxon>
        <taxon>Trichoderma</taxon>
    </lineage>
</organism>
<evidence type="ECO:0000313" key="2">
    <source>
        <dbReference type="Proteomes" id="UP000826661"/>
    </source>
</evidence>
<sequence>MSSYSGDTFGPQQQYVHGYIQDQSISPIATRTRQGTGTSTSIMYPVCDTLSSVHVAKAHPFIQRLHVLSPYFPHQACKRRAKPLNEIAIAGLSWGRDGRQRLG</sequence>
<dbReference type="EMBL" id="CP075865">
    <property type="protein sequence ID" value="QYS97009.1"/>
    <property type="molecule type" value="Genomic_DNA"/>
</dbReference>
<reference evidence="1 2" key="1">
    <citation type="journal article" date="2021" name="BMC Genomics">
        <title>Telomere-to-telomere genome assembly of asparaginase-producing Trichoderma simmonsii.</title>
        <authorList>
            <person name="Chung D."/>
            <person name="Kwon Y.M."/>
            <person name="Yang Y."/>
        </authorList>
    </citation>
    <scope>NUCLEOTIDE SEQUENCE [LARGE SCALE GENOMIC DNA]</scope>
    <source>
        <strain evidence="1 2">GH-Sj1</strain>
    </source>
</reference>
<gene>
    <name evidence="1" type="ORF">H0G86_004244</name>
</gene>
<protein>
    <submittedName>
        <fullName evidence="1">Uncharacterized protein</fullName>
    </submittedName>
</protein>
<dbReference type="Proteomes" id="UP000826661">
    <property type="component" value="Chromosome II"/>
</dbReference>
<keyword evidence="2" id="KW-1185">Reference proteome</keyword>
<dbReference type="AlphaFoldDB" id="A0A8G0LBW6"/>
<proteinExistence type="predicted"/>
<name>A0A8G0LBW6_9HYPO</name>
<evidence type="ECO:0000313" key="1">
    <source>
        <dbReference type="EMBL" id="QYS97009.1"/>
    </source>
</evidence>